<name>A0A0W0VK92_9GAMM</name>
<reference evidence="2 4" key="2">
    <citation type="submission" date="2019-03" db="EMBL/GenBank/DDBJ databases">
        <title>Diverse conjugative elements silence natural transformation in Legionella species.</title>
        <authorList>
            <person name="Durieux I."/>
            <person name="Ginevra C."/>
            <person name="Attaiech L."/>
            <person name="Picq K."/>
            <person name="Juan P.A."/>
            <person name="Jarraud S."/>
            <person name="Charpentier X."/>
        </authorList>
    </citation>
    <scope>NUCLEOTIDE SEQUENCE [LARGE SCALE GENOMIC DNA]</scope>
    <source>
        <strain evidence="2 4">HL-0427-4011</strain>
    </source>
</reference>
<sequence length="113" mass="13116">MVYVKRDKNGKIYALFNTKRAGLEEISLDNPELLDFFIHSDKSEEFNFLISDIQFIRVLEDLIDILIEKNIITITDFPAPVIEKLLKRQNVRKYLSGASGMEFDNDDNDETIS</sequence>
<dbReference type="PATRIC" id="fig|454.4.peg.1927"/>
<evidence type="ECO:0000313" key="4">
    <source>
        <dbReference type="Proteomes" id="UP000295517"/>
    </source>
</evidence>
<dbReference type="RefSeq" id="WP_058502111.1">
    <property type="nucleotide sequence ID" value="NZ_CAAAJA010000091.1"/>
</dbReference>
<dbReference type="AlphaFoldDB" id="A0A0W0VK92"/>
<evidence type="ECO:0000313" key="1">
    <source>
        <dbReference type="EMBL" id="KTD20529.1"/>
    </source>
</evidence>
<keyword evidence="3" id="KW-1185">Reference proteome</keyword>
<protein>
    <recommendedName>
        <fullName evidence="5">Tryptophan synthase subunit beta like protein</fullName>
    </recommendedName>
</protein>
<accession>A0A0W0VK92</accession>
<evidence type="ECO:0000313" key="3">
    <source>
        <dbReference type="Proteomes" id="UP000054761"/>
    </source>
</evidence>
<proteinExistence type="predicted"/>
<dbReference type="EMBL" id="CP038254">
    <property type="protein sequence ID" value="QBR83911.1"/>
    <property type="molecule type" value="Genomic_DNA"/>
</dbReference>
<dbReference type="STRING" id="454.Lisr_1774"/>
<dbReference type="OrthoDB" id="8527830at2"/>
<reference evidence="1 3" key="1">
    <citation type="submission" date="2015-11" db="EMBL/GenBank/DDBJ databases">
        <title>Genomic analysis of 38 Legionella species identifies large and diverse effector repertoires.</title>
        <authorList>
            <person name="Burstein D."/>
            <person name="Amaro F."/>
            <person name="Zusman T."/>
            <person name="Lifshitz Z."/>
            <person name="Cohen O."/>
            <person name="Gilbert J.A."/>
            <person name="Pupko T."/>
            <person name="Shuman H.A."/>
            <person name="Segal G."/>
        </authorList>
    </citation>
    <scope>NUCLEOTIDE SEQUENCE [LARGE SCALE GENOMIC DNA]</scope>
    <source>
        <strain evidence="1 3">Bercovier 4</strain>
    </source>
</reference>
<evidence type="ECO:0000313" key="2">
    <source>
        <dbReference type="EMBL" id="QBR83911.1"/>
    </source>
</evidence>
<organism evidence="1 3">
    <name type="scientific">Legionella israelensis</name>
    <dbReference type="NCBI Taxonomy" id="454"/>
    <lineage>
        <taxon>Bacteria</taxon>
        <taxon>Pseudomonadati</taxon>
        <taxon>Pseudomonadota</taxon>
        <taxon>Gammaproteobacteria</taxon>
        <taxon>Legionellales</taxon>
        <taxon>Legionellaceae</taxon>
        <taxon>Legionella</taxon>
    </lineage>
</organism>
<dbReference type="Proteomes" id="UP000054761">
    <property type="component" value="Unassembled WGS sequence"/>
</dbReference>
<dbReference type="EMBL" id="LNYH01000100">
    <property type="protein sequence ID" value="KTD20529.1"/>
    <property type="molecule type" value="Genomic_DNA"/>
</dbReference>
<evidence type="ECO:0008006" key="5">
    <source>
        <dbReference type="Google" id="ProtNLM"/>
    </source>
</evidence>
<dbReference type="Proteomes" id="UP000295517">
    <property type="component" value="Chromosome"/>
</dbReference>
<gene>
    <name evidence="2" type="ORF">E3983_05855</name>
    <name evidence="1" type="ORF">Lisr_1774</name>
</gene>